<protein>
    <recommendedName>
        <fullName evidence="3">YbaB/EbfC family nucleoid-associated protein</fullName>
    </recommendedName>
</protein>
<organism evidence="1 2">
    <name type="scientific">candidate division CPR1 bacterium GW2011_GWA2_42_17</name>
    <dbReference type="NCBI Taxonomy" id="1618341"/>
    <lineage>
        <taxon>Bacteria</taxon>
        <taxon>candidate division CPR1</taxon>
    </lineage>
</organism>
<gene>
    <name evidence="1" type="ORF">UV05_C0059G0001</name>
</gene>
<comment type="caution">
    <text evidence="1">The sequence shown here is derived from an EMBL/GenBank/DDBJ whole genome shotgun (WGS) entry which is preliminary data.</text>
</comment>
<accession>A0A0G1BUT9</accession>
<sequence length="30" mass="3304">KEAINRALKEVQKIAAKEMKGKMGSLGINF</sequence>
<dbReference type="Proteomes" id="UP000034875">
    <property type="component" value="Unassembled WGS sequence"/>
</dbReference>
<feature type="non-terminal residue" evidence="1">
    <location>
        <position position="1"/>
    </location>
</feature>
<proteinExistence type="predicted"/>
<evidence type="ECO:0008006" key="3">
    <source>
        <dbReference type="Google" id="ProtNLM"/>
    </source>
</evidence>
<dbReference type="EMBL" id="LCCZ01000059">
    <property type="protein sequence ID" value="KKS41198.1"/>
    <property type="molecule type" value="Genomic_DNA"/>
</dbReference>
<name>A0A0G1BUT9_9BACT</name>
<dbReference type="AlphaFoldDB" id="A0A0G1BUT9"/>
<evidence type="ECO:0000313" key="2">
    <source>
        <dbReference type="Proteomes" id="UP000034875"/>
    </source>
</evidence>
<evidence type="ECO:0000313" key="1">
    <source>
        <dbReference type="EMBL" id="KKS41198.1"/>
    </source>
</evidence>
<reference evidence="1 2" key="1">
    <citation type="journal article" date="2015" name="Nature">
        <title>rRNA introns, odd ribosomes, and small enigmatic genomes across a large radiation of phyla.</title>
        <authorList>
            <person name="Brown C.T."/>
            <person name="Hug L.A."/>
            <person name="Thomas B.C."/>
            <person name="Sharon I."/>
            <person name="Castelle C.J."/>
            <person name="Singh A."/>
            <person name="Wilkins M.J."/>
            <person name="Williams K.H."/>
            <person name="Banfield J.F."/>
        </authorList>
    </citation>
    <scope>NUCLEOTIDE SEQUENCE [LARGE SCALE GENOMIC DNA]</scope>
</reference>